<keyword evidence="1" id="KW-0812">Transmembrane</keyword>
<sequence>MSSTSTADRRPDWSLFGRELRQRRESSEITRAVKVAGLDTTALDDAMNGGPVGPAVRDRLESAWRSALARPGNAELLAGYLYVRARHTWELSIEHVAAIGRTIDAATATWRRVGADLPQIDRLLALTALLKECMAVENAQQCSCAVDVQQTSALIARECRLLLDRPPPAPQGGDGGFADFVDDCLNVQYLLYSGFADIAGAMLAALRAPHGDPATRELLAQTIKDAREREDDPALRDEIGRGELRAYRYGLGAMLEYLSDDSIPRVECTEARFIYVYPFTFDGTPARRPGEIALRLWGDGRGTAPLARQRPLYAKVSELTDIWYWGHADHPSYGGITVALPPLSVTTTAGETIEDYQVTLHLNDLGNHYVRVVGPLGPLTPQQINQGLRRGSRYVGEEAVHSPDGPRWSRLRGYADEVVTTLAGLVGDSAVGDVDVDGHTHLEIRAALVRAPDGDRPATPDDLCRAIGPLLFTPVQSLASSLEEWLRHPMPEDRPDPLTGCAYADSLGARTDNTTTFYLPGVPNWAWLEFQDVVELAASVPALFRHWRHQVEARLEHVRAEIERHGTALERHRTPGEQPLEELRLSLGKFMTEVRIQRGKLHSGDLMESAVHRRLLDNLFTGADVRRMETELDAHIAELDALYGMLTSYLRSLQERATRRYQRFVELVLAGMALFSFAEFLGLINDLFFSGKKVQTHGITEIVLFLTLAGAVLGGIVFARRRT</sequence>
<protein>
    <submittedName>
        <fullName evidence="2">Uncharacterized protein</fullName>
    </submittedName>
</protein>
<keyword evidence="1" id="KW-1133">Transmembrane helix</keyword>
<proteinExistence type="predicted"/>
<evidence type="ECO:0000313" key="2">
    <source>
        <dbReference type="EMBL" id="RAY12001.1"/>
    </source>
</evidence>
<dbReference type="Proteomes" id="UP000251891">
    <property type="component" value="Unassembled WGS sequence"/>
</dbReference>
<keyword evidence="1" id="KW-0472">Membrane</keyword>
<name>A0A365GYW2_9ACTN</name>
<accession>A0A365GYW2</accession>
<dbReference type="OrthoDB" id="4845489at2"/>
<dbReference type="EMBL" id="QLYX01000015">
    <property type="protein sequence ID" value="RAY12001.1"/>
    <property type="molecule type" value="Genomic_DNA"/>
</dbReference>
<comment type="caution">
    <text evidence="2">The sequence shown here is derived from an EMBL/GenBank/DDBJ whole genome shotgun (WGS) entry which is preliminary data.</text>
</comment>
<evidence type="ECO:0000313" key="3">
    <source>
        <dbReference type="Proteomes" id="UP000251891"/>
    </source>
</evidence>
<feature type="transmembrane region" description="Helical" evidence="1">
    <location>
        <begin position="696"/>
        <end position="719"/>
    </location>
</feature>
<dbReference type="RefSeq" id="WP_111870868.1">
    <property type="nucleotide sequence ID" value="NZ_QLYX01000015.1"/>
</dbReference>
<dbReference type="AlphaFoldDB" id="A0A365GYW2"/>
<reference evidence="2 3" key="1">
    <citation type="submission" date="2018-06" db="EMBL/GenBank/DDBJ databases">
        <title>Actinomadura craniellae sp. nov. isolated from marine sponge Craniella sp.</title>
        <authorList>
            <person name="Li L."/>
            <person name="Xu Q.H."/>
            <person name="Lin H.W."/>
            <person name="Lu Y.H."/>
        </authorList>
    </citation>
    <scope>NUCLEOTIDE SEQUENCE [LARGE SCALE GENOMIC DNA]</scope>
    <source>
        <strain evidence="2 3">LHW63021</strain>
    </source>
</reference>
<gene>
    <name evidence="2" type="ORF">DPM19_27010</name>
</gene>
<organism evidence="2 3">
    <name type="scientific">Actinomadura craniellae</name>
    <dbReference type="NCBI Taxonomy" id="2231787"/>
    <lineage>
        <taxon>Bacteria</taxon>
        <taxon>Bacillati</taxon>
        <taxon>Actinomycetota</taxon>
        <taxon>Actinomycetes</taxon>
        <taxon>Streptosporangiales</taxon>
        <taxon>Thermomonosporaceae</taxon>
        <taxon>Actinomadura</taxon>
    </lineage>
</organism>
<feature type="transmembrane region" description="Helical" evidence="1">
    <location>
        <begin position="664"/>
        <end position="684"/>
    </location>
</feature>
<keyword evidence="3" id="KW-1185">Reference proteome</keyword>
<evidence type="ECO:0000256" key="1">
    <source>
        <dbReference type="SAM" id="Phobius"/>
    </source>
</evidence>